<keyword evidence="1 6" id="KW-0597">Phosphoprotein</keyword>
<dbReference type="SUPFAM" id="SSF46894">
    <property type="entry name" value="C-terminal effector domain of the bipartite response regulators"/>
    <property type="match status" value="1"/>
</dbReference>
<dbReference type="InterPro" id="IPR011006">
    <property type="entry name" value="CheY-like_superfamily"/>
</dbReference>
<dbReference type="PROSITE" id="PS51755">
    <property type="entry name" value="OMPR_PHOB"/>
    <property type="match status" value="1"/>
</dbReference>
<dbReference type="RefSeq" id="WP_160845879.1">
    <property type="nucleotide sequence ID" value="NZ_WVHT01000009.1"/>
</dbReference>
<protein>
    <submittedName>
        <fullName evidence="10">Response regulator</fullName>
    </submittedName>
</protein>
<dbReference type="Gene3D" id="3.40.50.2300">
    <property type="match status" value="1"/>
</dbReference>
<reference evidence="10 11" key="1">
    <citation type="submission" date="2019-11" db="EMBL/GenBank/DDBJ databases">
        <title>Pedobacter sp. HMF7647 Genome sequencing and assembly.</title>
        <authorList>
            <person name="Kang H."/>
            <person name="Kim H."/>
            <person name="Joh K."/>
        </authorList>
    </citation>
    <scope>NUCLEOTIDE SEQUENCE [LARGE SCALE GENOMIC DNA]</scope>
    <source>
        <strain evidence="10 11">HMF7647</strain>
    </source>
</reference>
<evidence type="ECO:0000256" key="2">
    <source>
        <dbReference type="ARBA" id="ARBA00023012"/>
    </source>
</evidence>
<accession>A0A7K1YDN2</accession>
<keyword evidence="2" id="KW-0902">Two-component regulatory system</keyword>
<dbReference type="GO" id="GO:0000156">
    <property type="term" value="F:phosphorelay response regulator activity"/>
    <property type="evidence" value="ECO:0007669"/>
    <property type="project" value="TreeGrafter"/>
</dbReference>
<feature type="DNA-binding region" description="OmpR/PhoB-type" evidence="7">
    <location>
        <begin position="132"/>
        <end position="232"/>
    </location>
</feature>
<sequence>MSAKQRILLVEDEDHLLEAIKLNLELEGFKVSTATDGKKALKVFKEERFNLVILDVMIPEIDGFQVAETIRLENSEVPIMFLTAKNTSEDRVTGLKKGADDYLTKPFNLEELILRVHNLVKRSLKGDELKELNSYKIGDKTIYFNSFELKNDDGSITPLTKKETMLLKLLIERRNEAVSREQILETVWNYDVYPSTRTIDNFILTFRKYFEPDQKNPIYFHSIRGVGYKFTDMQGHD</sequence>
<dbReference type="GO" id="GO:0000976">
    <property type="term" value="F:transcription cis-regulatory region binding"/>
    <property type="evidence" value="ECO:0007669"/>
    <property type="project" value="TreeGrafter"/>
</dbReference>
<organism evidence="10 11">
    <name type="scientific">Hufsiella arboris</name>
    <dbReference type="NCBI Taxonomy" id="2695275"/>
    <lineage>
        <taxon>Bacteria</taxon>
        <taxon>Pseudomonadati</taxon>
        <taxon>Bacteroidota</taxon>
        <taxon>Sphingobacteriia</taxon>
        <taxon>Sphingobacteriales</taxon>
        <taxon>Sphingobacteriaceae</taxon>
        <taxon>Hufsiella</taxon>
    </lineage>
</organism>
<dbReference type="CDD" id="cd00383">
    <property type="entry name" value="trans_reg_C"/>
    <property type="match status" value="1"/>
</dbReference>
<evidence type="ECO:0000259" key="9">
    <source>
        <dbReference type="PROSITE" id="PS51755"/>
    </source>
</evidence>
<feature type="domain" description="Response regulatory" evidence="8">
    <location>
        <begin position="6"/>
        <end position="120"/>
    </location>
</feature>
<dbReference type="PROSITE" id="PS50110">
    <property type="entry name" value="RESPONSE_REGULATORY"/>
    <property type="match status" value="1"/>
</dbReference>
<dbReference type="Pfam" id="PF00486">
    <property type="entry name" value="Trans_reg_C"/>
    <property type="match status" value="1"/>
</dbReference>
<dbReference type="Gene3D" id="6.10.250.690">
    <property type="match status" value="1"/>
</dbReference>
<gene>
    <name evidence="10" type="ORF">GS399_17150</name>
</gene>
<name>A0A7K1YDN2_9SPHI</name>
<dbReference type="Gene3D" id="1.10.10.10">
    <property type="entry name" value="Winged helix-like DNA-binding domain superfamily/Winged helix DNA-binding domain"/>
    <property type="match status" value="1"/>
</dbReference>
<feature type="modified residue" description="4-aspartylphosphate" evidence="6">
    <location>
        <position position="55"/>
    </location>
</feature>
<evidence type="ECO:0000256" key="4">
    <source>
        <dbReference type="ARBA" id="ARBA00023125"/>
    </source>
</evidence>
<dbReference type="Pfam" id="PF00072">
    <property type="entry name" value="Response_reg"/>
    <property type="match status" value="1"/>
</dbReference>
<dbReference type="PANTHER" id="PTHR48111:SF21">
    <property type="entry name" value="DNA-BINDING DUAL MASTER TRANSCRIPTIONAL REGULATOR RPAA"/>
    <property type="match status" value="1"/>
</dbReference>
<dbReference type="EMBL" id="WVHT01000009">
    <property type="protein sequence ID" value="MXV52703.1"/>
    <property type="molecule type" value="Genomic_DNA"/>
</dbReference>
<feature type="domain" description="OmpR/PhoB-type" evidence="9">
    <location>
        <begin position="132"/>
        <end position="232"/>
    </location>
</feature>
<dbReference type="InterPro" id="IPR001789">
    <property type="entry name" value="Sig_transdc_resp-reg_receiver"/>
</dbReference>
<dbReference type="InterPro" id="IPR039420">
    <property type="entry name" value="WalR-like"/>
</dbReference>
<dbReference type="SMART" id="SM00448">
    <property type="entry name" value="REC"/>
    <property type="match status" value="1"/>
</dbReference>
<keyword evidence="3" id="KW-0805">Transcription regulation</keyword>
<keyword evidence="11" id="KW-1185">Reference proteome</keyword>
<dbReference type="SMART" id="SM00862">
    <property type="entry name" value="Trans_reg_C"/>
    <property type="match status" value="1"/>
</dbReference>
<dbReference type="GO" id="GO:0032993">
    <property type="term" value="C:protein-DNA complex"/>
    <property type="evidence" value="ECO:0007669"/>
    <property type="project" value="TreeGrafter"/>
</dbReference>
<evidence type="ECO:0000256" key="5">
    <source>
        <dbReference type="ARBA" id="ARBA00023163"/>
    </source>
</evidence>
<keyword evidence="5" id="KW-0804">Transcription</keyword>
<keyword evidence="4 7" id="KW-0238">DNA-binding</keyword>
<dbReference type="AlphaFoldDB" id="A0A7K1YDN2"/>
<dbReference type="FunFam" id="3.40.50.2300:FF:000001">
    <property type="entry name" value="DNA-binding response regulator PhoB"/>
    <property type="match status" value="1"/>
</dbReference>
<evidence type="ECO:0000256" key="3">
    <source>
        <dbReference type="ARBA" id="ARBA00023015"/>
    </source>
</evidence>
<evidence type="ECO:0000256" key="6">
    <source>
        <dbReference type="PROSITE-ProRule" id="PRU00169"/>
    </source>
</evidence>
<evidence type="ECO:0000313" key="11">
    <source>
        <dbReference type="Proteomes" id="UP000466586"/>
    </source>
</evidence>
<dbReference type="InterPro" id="IPR036388">
    <property type="entry name" value="WH-like_DNA-bd_sf"/>
</dbReference>
<evidence type="ECO:0000313" key="10">
    <source>
        <dbReference type="EMBL" id="MXV52703.1"/>
    </source>
</evidence>
<evidence type="ECO:0000256" key="1">
    <source>
        <dbReference type="ARBA" id="ARBA00022553"/>
    </source>
</evidence>
<dbReference type="Proteomes" id="UP000466586">
    <property type="component" value="Unassembled WGS sequence"/>
</dbReference>
<evidence type="ECO:0000259" key="8">
    <source>
        <dbReference type="PROSITE" id="PS50110"/>
    </source>
</evidence>
<dbReference type="GO" id="GO:0006355">
    <property type="term" value="P:regulation of DNA-templated transcription"/>
    <property type="evidence" value="ECO:0007669"/>
    <property type="project" value="InterPro"/>
</dbReference>
<dbReference type="SUPFAM" id="SSF52172">
    <property type="entry name" value="CheY-like"/>
    <property type="match status" value="1"/>
</dbReference>
<dbReference type="InterPro" id="IPR001867">
    <property type="entry name" value="OmpR/PhoB-type_DNA-bd"/>
</dbReference>
<dbReference type="PANTHER" id="PTHR48111">
    <property type="entry name" value="REGULATOR OF RPOS"/>
    <property type="match status" value="1"/>
</dbReference>
<evidence type="ECO:0000256" key="7">
    <source>
        <dbReference type="PROSITE-ProRule" id="PRU01091"/>
    </source>
</evidence>
<comment type="caution">
    <text evidence="10">The sequence shown here is derived from an EMBL/GenBank/DDBJ whole genome shotgun (WGS) entry which is preliminary data.</text>
</comment>
<dbReference type="CDD" id="cd17574">
    <property type="entry name" value="REC_OmpR"/>
    <property type="match status" value="1"/>
</dbReference>
<proteinExistence type="predicted"/>
<dbReference type="InterPro" id="IPR016032">
    <property type="entry name" value="Sig_transdc_resp-reg_C-effctor"/>
</dbReference>
<dbReference type="GO" id="GO:0005829">
    <property type="term" value="C:cytosol"/>
    <property type="evidence" value="ECO:0007669"/>
    <property type="project" value="TreeGrafter"/>
</dbReference>